<keyword evidence="2" id="KW-0605">Phycobilisome</keyword>
<evidence type="ECO:0000256" key="1">
    <source>
        <dbReference type="ARBA" id="ARBA00022549"/>
    </source>
</evidence>
<dbReference type="HOGENOM" id="CLU_013385_0_0_3"/>
<dbReference type="KEGG" id="cyn:Cyan7425_5071"/>
<sequence length="831" mass="92128">MLTLLLFCLATSGGWAAILAPPLALAVTPTVPSSASVELTTVDADKPTTSYDPRIAPLIEKLTLNDARIRRDASEALIDIGAPALPALITALQDPDPNLRWCAASVLGDMGEEAVVAIPALTQALQDSASQVRLYATLALGNLGSPAKAAIPALVERLKDPDPYIRTYASFALRKMGVEAKVAVPALVQALQDPNGRVRLNAAYALGAIGTEAAPAIPDLVHALSDPKLYVQYAAAKGLGAIADSFQDQASHLSTAHLREVIQQFEAVLELLSSQPDVFSSTEQSWIRRPLNALKAEKETRLLDKVWDWSLQHRWVLAIAAYLILLPTLWFLLLRFAPLWLLRLNDALKPYTDFALPVLGINVPLRYVLFVGWLHYHPRVLDAWVTRHAAVVREQFARKDTVEARSCYIPLPVVLEGRTIAELSVNDLRPTFTKQRTCVVIWGEGGVGKTSLACQIARWGLAETESDRLYKHLSLPVLLEEEFRPVEGKSALLEAIRGQLQVLIDSPEPICAELLLRLLRKRRLLVIVDHLSEMPAPTRETIQPESPDFPINALVITSRLEESLGRVTKTVLKPLRLEANKLSSFMEAYLMQRGQRQSFTDPEFFEACQRLSLMVGERQITVLLAKLYAEQLIARRLQSRVEEQLPDSLPSLMLGYLNELNRDVTVEKREDRLVHRDAKAIAWACLQSSYQPMPTKRSDALAVLTTIAAEDTEARLDYLEHRLHLIQTVGAAQDQLRFSLDPLAEYLASLYLVDLYGTNEGKWRSAVLKKAEEAVKAGQQEAIKGFLLALGDCYLWQNRSAKATDFVPQRLSKLAGYPDTDPAPFSVAPLL</sequence>
<keyword evidence="4" id="KW-0472">Membrane</keyword>
<dbReference type="SMART" id="SM00567">
    <property type="entry name" value="EZ_HEAT"/>
    <property type="match status" value="5"/>
</dbReference>
<dbReference type="SUPFAM" id="SSF48371">
    <property type="entry name" value="ARM repeat"/>
    <property type="match status" value="1"/>
</dbReference>
<name>B8HPA7_CYAP4</name>
<proteinExistence type="predicted"/>
<evidence type="ECO:0000256" key="3">
    <source>
        <dbReference type="ARBA" id="ARBA00045876"/>
    </source>
</evidence>
<dbReference type="SUPFAM" id="SSF52540">
    <property type="entry name" value="P-loop containing nucleoside triphosphate hydrolases"/>
    <property type="match status" value="1"/>
</dbReference>
<dbReference type="AlphaFoldDB" id="B8HPA7"/>
<reference evidence="7" key="1">
    <citation type="submission" date="2009-01" db="EMBL/GenBank/DDBJ databases">
        <title>Complete sequence of chromosome Cyanothece sp. PCC 7425.</title>
        <authorList>
            <consortium name="US DOE Joint Genome Institute"/>
            <person name="Lucas S."/>
            <person name="Copeland A."/>
            <person name="Lapidus A."/>
            <person name="Glavina del Rio T."/>
            <person name="Dalin E."/>
            <person name="Tice H."/>
            <person name="Bruce D."/>
            <person name="Goodwin L."/>
            <person name="Pitluck S."/>
            <person name="Sims D."/>
            <person name="Meineke L."/>
            <person name="Brettin T."/>
            <person name="Detter J.C."/>
            <person name="Han C."/>
            <person name="Larimer F."/>
            <person name="Land M."/>
            <person name="Hauser L."/>
            <person name="Kyrpides N."/>
            <person name="Ovchinnikova G."/>
            <person name="Liberton M."/>
            <person name="Stoeckel J."/>
            <person name="Banerjee A."/>
            <person name="Singh A."/>
            <person name="Page L."/>
            <person name="Sato H."/>
            <person name="Zhao L."/>
            <person name="Sherman L."/>
            <person name="Pakrasi H."/>
            <person name="Richardson P."/>
        </authorList>
    </citation>
    <scope>NUCLEOTIDE SEQUENCE</scope>
    <source>
        <strain evidence="7">PCC 7425</strain>
    </source>
</reference>
<evidence type="ECO:0000256" key="2">
    <source>
        <dbReference type="ARBA" id="ARBA00022738"/>
    </source>
</evidence>
<dbReference type="PROSITE" id="PS50077">
    <property type="entry name" value="HEAT_REPEAT"/>
    <property type="match status" value="1"/>
</dbReference>
<dbReference type="Gene3D" id="3.40.50.300">
    <property type="entry name" value="P-loop containing nucleotide triphosphate hydrolases"/>
    <property type="match status" value="1"/>
</dbReference>
<protein>
    <submittedName>
        <fullName evidence="7">PBS lyase HEAT domain protein repeat-containing protein</fullName>
    </submittedName>
</protein>
<feature type="signal peptide" evidence="5">
    <location>
        <begin position="1"/>
        <end position="26"/>
    </location>
</feature>
<keyword evidence="4" id="KW-0812">Transmembrane</keyword>
<dbReference type="eggNOG" id="COG5635">
    <property type="taxonomic scope" value="Bacteria"/>
</dbReference>
<keyword evidence="5" id="KW-0732">Signal</keyword>
<comment type="function">
    <text evidence="3">Catalyzes the hydroxylation of the N(6)-(4-aminobutyl)-L-lysine intermediate produced by deoxyhypusine synthase/DHPS on a critical lysine of the eukaryotic translation initiation factor 5A/eIF-5A. This is the second step of the post-translational modification of that lysine into an unusual amino acid residue named hypusine. Hypusination is unique to mature eIF-5A factor and is essential for its function.</text>
</comment>
<dbReference type="InterPro" id="IPR021133">
    <property type="entry name" value="HEAT_type_2"/>
</dbReference>
<dbReference type="EMBL" id="CP001344">
    <property type="protein sequence ID" value="ACL47367.1"/>
    <property type="molecule type" value="Genomic_DNA"/>
</dbReference>
<dbReference type="InterPro" id="IPR016024">
    <property type="entry name" value="ARM-type_fold"/>
</dbReference>
<dbReference type="OrthoDB" id="437410at2"/>
<dbReference type="Pfam" id="PF22731">
    <property type="entry name" value="NCH4"/>
    <property type="match status" value="1"/>
</dbReference>
<feature type="transmembrane region" description="Helical" evidence="4">
    <location>
        <begin position="315"/>
        <end position="342"/>
    </location>
</feature>
<dbReference type="PANTHER" id="PTHR12697:SF5">
    <property type="entry name" value="DEOXYHYPUSINE HYDROXYLASE"/>
    <property type="match status" value="1"/>
</dbReference>
<dbReference type="InterPro" id="IPR054589">
    <property type="entry name" value="NCH4"/>
</dbReference>
<dbReference type="eggNOG" id="COG1413">
    <property type="taxonomic scope" value="Bacteria"/>
</dbReference>
<accession>B8HPA7</accession>
<dbReference type="InterPro" id="IPR027417">
    <property type="entry name" value="P-loop_NTPase"/>
</dbReference>
<keyword evidence="1" id="KW-0042">Antenna complex</keyword>
<dbReference type="STRING" id="395961.Cyan7425_5071"/>
<keyword evidence="7" id="KW-0456">Lyase</keyword>
<dbReference type="InterPro" id="IPR011989">
    <property type="entry name" value="ARM-like"/>
</dbReference>
<evidence type="ECO:0000256" key="4">
    <source>
        <dbReference type="SAM" id="Phobius"/>
    </source>
</evidence>
<dbReference type="GO" id="GO:0016829">
    <property type="term" value="F:lyase activity"/>
    <property type="evidence" value="ECO:0007669"/>
    <property type="project" value="UniProtKB-KW"/>
</dbReference>
<gene>
    <name evidence="7" type="ordered locus">Cyan7425_5071</name>
</gene>
<feature type="domain" description="NACHT C-terminal Helical" evidence="6">
    <location>
        <begin position="776"/>
        <end position="817"/>
    </location>
</feature>
<evidence type="ECO:0000256" key="5">
    <source>
        <dbReference type="SAM" id="SignalP"/>
    </source>
</evidence>
<dbReference type="GO" id="GO:0030089">
    <property type="term" value="C:phycobilisome"/>
    <property type="evidence" value="ECO:0007669"/>
    <property type="project" value="UniProtKB-KW"/>
</dbReference>
<dbReference type="InterPro" id="IPR004155">
    <property type="entry name" value="PBS_lyase_HEAT"/>
</dbReference>
<evidence type="ECO:0000313" key="7">
    <source>
        <dbReference type="EMBL" id="ACL47367.1"/>
    </source>
</evidence>
<dbReference type="Pfam" id="PF13646">
    <property type="entry name" value="HEAT_2"/>
    <property type="match status" value="2"/>
</dbReference>
<dbReference type="Gene3D" id="1.25.10.10">
    <property type="entry name" value="Leucine-rich Repeat Variant"/>
    <property type="match status" value="2"/>
</dbReference>
<keyword evidence="4" id="KW-1133">Transmembrane helix</keyword>
<feature type="chain" id="PRO_5002871096" evidence="5">
    <location>
        <begin position="27"/>
        <end position="831"/>
    </location>
</feature>
<feature type="transmembrane region" description="Helical" evidence="4">
    <location>
        <begin position="354"/>
        <end position="376"/>
    </location>
</feature>
<dbReference type="PANTHER" id="PTHR12697">
    <property type="entry name" value="PBS LYASE HEAT-LIKE PROTEIN"/>
    <property type="match status" value="1"/>
</dbReference>
<evidence type="ECO:0000259" key="6">
    <source>
        <dbReference type="Pfam" id="PF22731"/>
    </source>
</evidence>
<organism evidence="7">
    <name type="scientific">Cyanothece sp. (strain PCC 7425 / ATCC 29141)</name>
    <dbReference type="NCBI Taxonomy" id="395961"/>
    <lineage>
        <taxon>Bacteria</taxon>
        <taxon>Bacillati</taxon>
        <taxon>Cyanobacteriota</taxon>
        <taxon>Cyanophyceae</taxon>
        <taxon>Gomontiellales</taxon>
        <taxon>Cyanothecaceae</taxon>
        <taxon>Cyanothece</taxon>
    </lineage>
</organism>
<dbReference type="GO" id="GO:0016491">
    <property type="term" value="F:oxidoreductase activity"/>
    <property type="evidence" value="ECO:0007669"/>
    <property type="project" value="TreeGrafter"/>
</dbReference>